<sequence>MPAVVTTLDDDENFDIDNVSPSSNEDDQMLDRQVCSVPSNDMDRPITPDPLLNMTGSGGRTASTFDVNYFFDRRTNSPSRAMCSDLRNRNPAEFDNKYLSCMIQYSKNTATSMLCLHIEKLHLLNYLDLALQKDRDWPIQVKVMKDCITNGYSLQELKSLVDRGVSLKNLPPHPVIPTPNPSSGDTNDDHRSSTPPFSITIFHKSLVNFIIADDQSLQVVKCKEFRLLLLLLNTSGNPFP</sequence>
<dbReference type="AlphaFoldDB" id="A0A0C9Y662"/>
<name>A0A0C9Y662_9AGAM</name>
<reference evidence="3" key="2">
    <citation type="submission" date="2015-01" db="EMBL/GenBank/DDBJ databases">
        <title>Evolutionary Origins and Diversification of the Mycorrhizal Mutualists.</title>
        <authorList>
            <consortium name="DOE Joint Genome Institute"/>
            <consortium name="Mycorrhizal Genomics Consortium"/>
            <person name="Kohler A."/>
            <person name="Kuo A."/>
            <person name="Nagy L.G."/>
            <person name="Floudas D."/>
            <person name="Copeland A."/>
            <person name="Barry K.W."/>
            <person name="Cichocki N."/>
            <person name="Veneault-Fourrey C."/>
            <person name="LaButti K."/>
            <person name="Lindquist E.A."/>
            <person name="Lipzen A."/>
            <person name="Lundell T."/>
            <person name="Morin E."/>
            <person name="Murat C."/>
            <person name="Riley R."/>
            <person name="Ohm R."/>
            <person name="Sun H."/>
            <person name="Tunlid A."/>
            <person name="Henrissat B."/>
            <person name="Grigoriev I.V."/>
            <person name="Hibbett D.S."/>
            <person name="Martin F."/>
        </authorList>
    </citation>
    <scope>NUCLEOTIDE SEQUENCE [LARGE SCALE GENOMIC DNA]</scope>
    <source>
        <strain evidence="3">441</strain>
    </source>
</reference>
<accession>A0A0C9Y662</accession>
<organism evidence="2 3">
    <name type="scientific">Pisolithus microcarpus 441</name>
    <dbReference type="NCBI Taxonomy" id="765257"/>
    <lineage>
        <taxon>Eukaryota</taxon>
        <taxon>Fungi</taxon>
        <taxon>Dikarya</taxon>
        <taxon>Basidiomycota</taxon>
        <taxon>Agaricomycotina</taxon>
        <taxon>Agaricomycetes</taxon>
        <taxon>Agaricomycetidae</taxon>
        <taxon>Boletales</taxon>
        <taxon>Sclerodermatineae</taxon>
        <taxon>Pisolithaceae</taxon>
        <taxon>Pisolithus</taxon>
    </lineage>
</organism>
<dbReference type="OrthoDB" id="2682078at2759"/>
<reference evidence="2 3" key="1">
    <citation type="submission" date="2014-04" db="EMBL/GenBank/DDBJ databases">
        <authorList>
            <consortium name="DOE Joint Genome Institute"/>
            <person name="Kuo A."/>
            <person name="Kohler A."/>
            <person name="Costa M.D."/>
            <person name="Nagy L.G."/>
            <person name="Floudas D."/>
            <person name="Copeland A."/>
            <person name="Barry K.W."/>
            <person name="Cichocki N."/>
            <person name="Veneault-Fourrey C."/>
            <person name="LaButti K."/>
            <person name="Lindquist E.A."/>
            <person name="Lipzen A."/>
            <person name="Lundell T."/>
            <person name="Morin E."/>
            <person name="Murat C."/>
            <person name="Sun H."/>
            <person name="Tunlid A."/>
            <person name="Henrissat B."/>
            <person name="Grigoriev I.V."/>
            <person name="Hibbett D.S."/>
            <person name="Martin F."/>
            <person name="Nordberg H.P."/>
            <person name="Cantor M.N."/>
            <person name="Hua S.X."/>
        </authorList>
    </citation>
    <scope>NUCLEOTIDE SEQUENCE [LARGE SCALE GENOMIC DNA]</scope>
    <source>
        <strain evidence="2 3">441</strain>
    </source>
</reference>
<dbReference type="EMBL" id="KN834082">
    <property type="protein sequence ID" value="KIK12441.1"/>
    <property type="molecule type" value="Genomic_DNA"/>
</dbReference>
<feature type="region of interest" description="Disordered" evidence="1">
    <location>
        <begin position="170"/>
        <end position="192"/>
    </location>
</feature>
<evidence type="ECO:0000313" key="3">
    <source>
        <dbReference type="Proteomes" id="UP000054018"/>
    </source>
</evidence>
<proteinExistence type="predicted"/>
<gene>
    <name evidence="2" type="ORF">PISMIDRAFT_18739</name>
</gene>
<dbReference type="HOGENOM" id="CLU_072868_0_0_1"/>
<feature type="compositionally biased region" description="Pro residues" evidence="1">
    <location>
        <begin position="171"/>
        <end position="180"/>
    </location>
</feature>
<feature type="region of interest" description="Disordered" evidence="1">
    <location>
        <begin position="1"/>
        <end position="27"/>
    </location>
</feature>
<keyword evidence="3" id="KW-1185">Reference proteome</keyword>
<dbReference type="Proteomes" id="UP000054018">
    <property type="component" value="Unassembled WGS sequence"/>
</dbReference>
<evidence type="ECO:0000256" key="1">
    <source>
        <dbReference type="SAM" id="MobiDB-lite"/>
    </source>
</evidence>
<protein>
    <submittedName>
        <fullName evidence="2">Uncharacterized protein</fullName>
    </submittedName>
</protein>
<evidence type="ECO:0000313" key="2">
    <source>
        <dbReference type="EMBL" id="KIK12441.1"/>
    </source>
</evidence>